<evidence type="ECO:0000259" key="1">
    <source>
        <dbReference type="Pfam" id="PF00646"/>
    </source>
</evidence>
<dbReference type="Gene3D" id="1.20.1280.50">
    <property type="match status" value="1"/>
</dbReference>
<proteinExistence type="predicted"/>
<dbReference type="CDD" id="cd22160">
    <property type="entry name" value="F-box_AtFBL13-like"/>
    <property type="match status" value="1"/>
</dbReference>
<dbReference type="Pfam" id="PF00646">
    <property type="entry name" value="F-box"/>
    <property type="match status" value="1"/>
</dbReference>
<dbReference type="Proteomes" id="UP001642360">
    <property type="component" value="Unassembled WGS sequence"/>
</dbReference>
<comment type="caution">
    <text evidence="2">The sequence shown here is derived from an EMBL/GenBank/DDBJ whole genome shotgun (WGS) entry which is preliminary data.</text>
</comment>
<name>A0ABC8SH72_9AQUA</name>
<reference evidence="2 4" key="1">
    <citation type="submission" date="2024-02" db="EMBL/GenBank/DDBJ databases">
        <authorList>
            <person name="Vignale AGUSTIN F."/>
            <person name="Sosa J E."/>
            <person name="Modenutti C."/>
        </authorList>
    </citation>
    <scope>NUCLEOTIDE SEQUENCE [LARGE SCALE GENOMIC DNA]</scope>
</reference>
<organism evidence="2 4">
    <name type="scientific">Ilex paraguariensis</name>
    <name type="common">yerba mate</name>
    <dbReference type="NCBI Taxonomy" id="185542"/>
    <lineage>
        <taxon>Eukaryota</taxon>
        <taxon>Viridiplantae</taxon>
        <taxon>Streptophyta</taxon>
        <taxon>Embryophyta</taxon>
        <taxon>Tracheophyta</taxon>
        <taxon>Spermatophyta</taxon>
        <taxon>Magnoliopsida</taxon>
        <taxon>eudicotyledons</taxon>
        <taxon>Gunneridae</taxon>
        <taxon>Pentapetalae</taxon>
        <taxon>asterids</taxon>
        <taxon>campanulids</taxon>
        <taxon>Aquifoliales</taxon>
        <taxon>Aquifoliaceae</taxon>
        <taxon>Ilex</taxon>
    </lineage>
</organism>
<dbReference type="InterPro" id="IPR036047">
    <property type="entry name" value="F-box-like_dom_sf"/>
</dbReference>
<dbReference type="InterPro" id="IPR053197">
    <property type="entry name" value="F-box_SCFL_complex_component"/>
</dbReference>
<dbReference type="InterPro" id="IPR053781">
    <property type="entry name" value="F-box_AtFBL13-like"/>
</dbReference>
<protein>
    <recommendedName>
        <fullName evidence="1">F-box domain-containing protein</fullName>
    </recommendedName>
</protein>
<dbReference type="SUPFAM" id="SSF81383">
    <property type="entry name" value="F-box domain"/>
    <property type="match status" value="1"/>
</dbReference>
<evidence type="ECO:0000313" key="2">
    <source>
        <dbReference type="EMBL" id="CAK9156526.1"/>
    </source>
</evidence>
<evidence type="ECO:0000313" key="3">
    <source>
        <dbReference type="EMBL" id="CAK9187944.1"/>
    </source>
</evidence>
<dbReference type="PANTHER" id="PTHR34223">
    <property type="entry name" value="OS11G0201299 PROTEIN"/>
    <property type="match status" value="1"/>
</dbReference>
<keyword evidence="4" id="KW-1185">Reference proteome</keyword>
<dbReference type="EMBL" id="CAUOFW020002870">
    <property type="protein sequence ID" value="CAK9156526.1"/>
    <property type="molecule type" value="Genomic_DNA"/>
</dbReference>
<gene>
    <name evidence="2" type="ORF">ILEXP_LOCUS25073</name>
    <name evidence="3" type="ORF">ILEXP_LOCUS58558</name>
</gene>
<sequence length="163" mass="18582">METISAKKKKLLNANKEDDRSGEDRISDLLDAVLHHILFFLPIRSIAQTCILSKRWRDLWQYSFPDLDFTTTTSHSNASKTIKYLTTHIAKGTNHGHLRAKLCDIRILRFRAQLSFSHLNGLICRAIRHNVQELDIEVAMEGSNFEQTPAHPPSTCSISLISQ</sequence>
<feature type="domain" description="F-box" evidence="1">
    <location>
        <begin position="26"/>
        <end position="61"/>
    </location>
</feature>
<evidence type="ECO:0000313" key="4">
    <source>
        <dbReference type="Proteomes" id="UP001642360"/>
    </source>
</evidence>
<dbReference type="InterPro" id="IPR001810">
    <property type="entry name" value="F-box_dom"/>
</dbReference>
<accession>A0ABC8SH72</accession>
<dbReference type="EMBL" id="CAUOFW020010213">
    <property type="protein sequence ID" value="CAK9187944.1"/>
    <property type="molecule type" value="Genomic_DNA"/>
</dbReference>
<dbReference type="AlphaFoldDB" id="A0ABC8SH72"/>
<dbReference type="PANTHER" id="PTHR34223:SF51">
    <property type="entry name" value="OS06G0556300 PROTEIN"/>
    <property type="match status" value="1"/>
</dbReference>